<dbReference type="InterPro" id="IPR036779">
    <property type="entry name" value="LysM_dom_sf"/>
</dbReference>
<dbReference type="AlphaFoldDB" id="A0AAJ0XCA4"/>
<reference evidence="4" key="2">
    <citation type="journal article" date="2020" name="Microorganisms">
        <title>Osmotic Adaptation and Compatible Solute Biosynthesis of Phototrophic Bacteria as Revealed from Genome Analyses.</title>
        <authorList>
            <person name="Imhoff J.F."/>
            <person name="Rahn T."/>
            <person name="Kunzel S."/>
            <person name="Keller A."/>
            <person name="Neulinger S.C."/>
        </authorList>
    </citation>
    <scope>NUCLEOTIDE SEQUENCE</scope>
    <source>
        <strain evidence="4">DSM 11080</strain>
    </source>
</reference>
<evidence type="ECO:0000313" key="4">
    <source>
        <dbReference type="EMBL" id="MBK1707208.1"/>
    </source>
</evidence>
<dbReference type="SMART" id="SM00257">
    <property type="entry name" value="LysM"/>
    <property type="match status" value="1"/>
</dbReference>
<evidence type="ECO:0000259" key="3">
    <source>
        <dbReference type="PROSITE" id="PS51782"/>
    </source>
</evidence>
<dbReference type="InterPro" id="IPR018392">
    <property type="entry name" value="LysM"/>
</dbReference>
<organism evidence="4 5">
    <name type="scientific">Halochromatium glycolicum</name>
    <dbReference type="NCBI Taxonomy" id="85075"/>
    <lineage>
        <taxon>Bacteria</taxon>
        <taxon>Pseudomonadati</taxon>
        <taxon>Pseudomonadota</taxon>
        <taxon>Gammaproteobacteria</taxon>
        <taxon>Chromatiales</taxon>
        <taxon>Chromatiaceae</taxon>
        <taxon>Halochromatium</taxon>
    </lineage>
</organism>
<gene>
    <name evidence="4" type="ORF">CKO40_22405</name>
</gene>
<dbReference type="GO" id="GO:0032153">
    <property type="term" value="C:cell division site"/>
    <property type="evidence" value="ECO:0007669"/>
    <property type="project" value="TreeGrafter"/>
</dbReference>
<dbReference type="CDD" id="cd12797">
    <property type="entry name" value="M23_peptidase"/>
    <property type="match status" value="1"/>
</dbReference>
<dbReference type="Pfam" id="PF01551">
    <property type="entry name" value="Peptidase_M23"/>
    <property type="match status" value="1"/>
</dbReference>
<dbReference type="EMBL" id="NRSJ01000071">
    <property type="protein sequence ID" value="MBK1707208.1"/>
    <property type="molecule type" value="Genomic_DNA"/>
</dbReference>
<accession>A0AAJ0XCA4</accession>
<dbReference type="PROSITE" id="PS51782">
    <property type="entry name" value="LYSM"/>
    <property type="match status" value="1"/>
</dbReference>
<dbReference type="PANTHER" id="PTHR21666">
    <property type="entry name" value="PEPTIDASE-RELATED"/>
    <property type="match status" value="1"/>
</dbReference>
<evidence type="ECO:0000256" key="2">
    <source>
        <dbReference type="SAM" id="MobiDB-lite"/>
    </source>
</evidence>
<comment type="caution">
    <text evidence="4">The sequence shown here is derived from an EMBL/GenBank/DDBJ whole genome shotgun (WGS) entry which is preliminary data.</text>
</comment>
<comment type="similarity">
    <text evidence="1">Belongs to the E.coli NlpD/Haemophilus LppB family.</text>
</comment>
<dbReference type="Gene3D" id="2.70.70.10">
    <property type="entry name" value="Glucose Permease (Domain IIA)"/>
    <property type="match status" value="1"/>
</dbReference>
<dbReference type="InterPro" id="IPR011055">
    <property type="entry name" value="Dup_hybrid_motif"/>
</dbReference>
<reference evidence="4" key="1">
    <citation type="submission" date="2017-08" db="EMBL/GenBank/DDBJ databases">
        <authorList>
            <person name="Imhoff J.F."/>
            <person name="Rahn T."/>
            <person name="Kuenzel S."/>
            <person name="Neulinger S.C."/>
        </authorList>
    </citation>
    <scope>NUCLEOTIDE SEQUENCE</scope>
    <source>
        <strain evidence="4">DSM 11080</strain>
    </source>
</reference>
<feature type="domain" description="LysM" evidence="3">
    <location>
        <begin position="50"/>
        <end position="94"/>
    </location>
</feature>
<evidence type="ECO:0000256" key="1">
    <source>
        <dbReference type="ARBA" id="ARBA00038420"/>
    </source>
</evidence>
<proteinExistence type="inferred from homology"/>
<dbReference type="CDD" id="cd00118">
    <property type="entry name" value="LysM"/>
    <property type="match status" value="1"/>
</dbReference>
<dbReference type="InterPro" id="IPR050570">
    <property type="entry name" value="Cell_wall_metabolism_enzyme"/>
</dbReference>
<dbReference type="Proteomes" id="UP001296776">
    <property type="component" value="Unassembled WGS sequence"/>
</dbReference>
<feature type="region of interest" description="Disordered" evidence="2">
    <location>
        <begin position="97"/>
        <end position="135"/>
    </location>
</feature>
<dbReference type="Gene3D" id="3.10.350.10">
    <property type="entry name" value="LysM domain"/>
    <property type="match status" value="1"/>
</dbReference>
<evidence type="ECO:0000313" key="5">
    <source>
        <dbReference type="Proteomes" id="UP001296776"/>
    </source>
</evidence>
<dbReference type="SUPFAM" id="SSF51261">
    <property type="entry name" value="Duplicated hybrid motif"/>
    <property type="match status" value="1"/>
</dbReference>
<dbReference type="GO" id="GO:0009279">
    <property type="term" value="C:cell outer membrane"/>
    <property type="evidence" value="ECO:0007669"/>
    <property type="project" value="TreeGrafter"/>
</dbReference>
<dbReference type="PROSITE" id="PS51257">
    <property type="entry name" value="PROKAR_LIPOPROTEIN"/>
    <property type="match status" value="1"/>
</dbReference>
<protein>
    <recommendedName>
        <fullName evidence="3">LysM domain-containing protein</fullName>
    </recommendedName>
</protein>
<dbReference type="InterPro" id="IPR016047">
    <property type="entry name" value="M23ase_b-sheet_dom"/>
</dbReference>
<name>A0AAJ0XCA4_9GAMM</name>
<dbReference type="GO" id="GO:0004222">
    <property type="term" value="F:metalloendopeptidase activity"/>
    <property type="evidence" value="ECO:0007669"/>
    <property type="project" value="TreeGrafter"/>
</dbReference>
<dbReference type="Pfam" id="PF01476">
    <property type="entry name" value="LysM"/>
    <property type="match status" value="1"/>
</dbReference>
<dbReference type="PANTHER" id="PTHR21666:SF263">
    <property type="entry name" value="MUREIN HYDROLASE ACTIVATOR NLPD"/>
    <property type="match status" value="1"/>
</dbReference>
<keyword evidence="5" id="KW-1185">Reference proteome</keyword>
<sequence>MIRGVNRGRRLNGGIAAGTPVLLLAMVLAGCGARGLAPVVDRGYGPAPPGYYRVRPGDTLSEIAERKRIRMSRLAAWNELGPPYPLYAGDLLRVAPPPGGARNRPERRAAVSGTTAKKRRQGAGSTKAVARSAVKPGSAASASGLDWAWPVSGRVVQRYHASDRTRQGIRIAATTGAPVLAAADGTVAYSGSSGLAGYGNLIIVKHSPRYLSAYGFNRRVIAREGERVRRGQQLAEVGQSADGQPMLHFEIRRDGATVDPLLFLPATR</sequence>